<sequence>MIVNINSIPPKKYLSLPNCNLPITPIPLQRSEPTSPYCYSASLTPVNDESLSLPLGTNFLATQVWPSSRTASFILQRHCNPLWTVCEFGCGPGLPSLTAASLGATVIATDVDTTALQMVQLAAQEQGFVNDGRFFTQWFDLTSQDTLPEADLYVLSDVFESSSVATGAARHVKTLLDGTDNSKVWVFAQSDRAQREVFLKSLQEIDGYDDLEWTINHEPEEDARIWLFDLNEMDVQYN</sequence>
<dbReference type="GO" id="GO:0008757">
    <property type="term" value="F:S-adenosylmethionine-dependent methyltransferase activity"/>
    <property type="evidence" value="ECO:0007669"/>
    <property type="project" value="InterPro"/>
</dbReference>
<dbReference type="Pfam" id="PF08241">
    <property type="entry name" value="Methyltransf_11"/>
    <property type="match status" value="1"/>
</dbReference>
<dbReference type="SUPFAM" id="SSF53335">
    <property type="entry name" value="S-adenosyl-L-methionine-dependent methyltransferases"/>
    <property type="match status" value="1"/>
</dbReference>
<organism evidence="2">
    <name type="scientific">Stephanocyclus meneghinianus</name>
    <name type="common">Diatom</name>
    <name type="synonym">Cyclotella meneghiniana</name>
    <dbReference type="NCBI Taxonomy" id="29205"/>
    <lineage>
        <taxon>Eukaryota</taxon>
        <taxon>Sar</taxon>
        <taxon>Stramenopiles</taxon>
        <taxon>Ochrophyta</taxon>
        <taxon>Bacillariophyta</taxon>
        <taxon>Coscinodiscophyceae</taxon>
        <taxon>Thalassiosirophycidae</taxon>
        <taxon>Thalassiosirales</taxon>
        <taxon>Thalassiosiraceae</taxon>
        <taxon>Stephanocyclus</taxon>
    </lineage>
</organism>
<feature type="domain" description="Methyltransferase type 11" evidence="1">
    <location>
        <begin position="87"/>
        <end position="163"/>
    </location>
</feature>
<evidence type="ECO:0000313" key="2">
    <source>
        <dbReference type="EMBL" id="CAD9076713.1"/>
    </source>
</evidence>
<name>A0A7S1KKK8_STEMN</name>
<dbReference type="InterPro" id="IPR013216">
    <property type="entry name" value="Methyltransf_11"/>
</dbReference>
<dbReference type="Gene3D" id="3.40.50.150">
    <property type="entry name" value="Vaccinia Virus protein VP39"/>
    <property type="match status" value="1"/>
</dbReference>
<reference evidence="2" key="1">
    <citation type="submission" date="2021-01" db="EMBL/GenBank/DDBJ databases">
        <authorList>
            <person name="Corre E."/>
            <person name="Pelletier E."/>
            <person name="Niang G."/>
            <person name="Scheremetjew M."/>
            <person name="Finn R."/>
            <person name="Kale V."/>
            <person name="Holt S."/>
            <person name="Cochrane G."/>
            <person name="Meng A."/>
            <person name="Brown T."/>
            <person name="Cohen L."/>
        </authorList>
    </citation>
    <scope>NUCLEOTIDE SEQUENCE</scope>
    <source>
        <strain evidence="2">CCMP 338</strain>
    </source>
</reference>
<dbReference type="EMBL" id="HBGC01000139">
    <property type="protein sequence ID" value="CAD9076713.1"/>
    <property type="molecule type" value="Transcribed_RNA"/>
</dbReference>
<dbReference type="AlphaFoldDB" id="A0A7S1KKK8"/>
<accession>A0A7S1KKK8</accession>
<gene>
    <name evidence="2" type="ORF">CMEN1057_LOCUS89</name>
</gene>
<proteinExistence type="predicted"/>
<evidence type="ECO:0000259" key="1">
    <source>
        <dbReference type="Pfam" id="PF08241"/>
    </source>
</evidence>
<protein>
    <recommendedName>
        <fullName evidence="1">Methyltransferase type 11 domain-containing protein</fullName>
    </recommendedName>
</protein>
<dbReference type="InterPro" id="IPR029063">
    <property type="entry name" value="SAM-dependent_MTases_sf"/>
</dbReference>